<protein>
    <submittedName>
        <fullName evidence="1">Uncharacterized protein</fullName>
    </submittedName>
</protein>
<sequence length="72" mass="7669">MNTPVATLMTLLKMEGAAEGWGRTDLIGEAAQQLLGTPEDTWNLTEVALGQLMVEGVVKPVGNHQHDLVALS</sequence>
<proteinExistence type="predicted"/>
<name>A0A254PY42_9BURK</name>
<reference evidence="1 2" key="1">
    <citation type="submission" date="2017-05" db="EMBL/GenBank/DDBJ databases">
        <title>Polynucleobacter sp. MWH-K35W1 isolated from the permanently anoxic monimolimnion of a meromictic lake.</title>
        <authorList>
            <person name="Hahn M.W."/>
        </authorList>
    </citation>
    <scope>NUCLEOTIDE SEQUENCE [LARGE SCALE GENOMIC DNA]</scope>
    <source>
        <strain evidence="1 2">MWH-K35W1</strain>
    </source>
</reference>
<dbReference type="EMBL" id="NGUO01000010">
    <property type="protein sequence ID" value="OWS71469.1"/>
    <property type="molecule type" value="Genomic_DNA"/>
</dbReference>
<dbReference type="AlphaFoldDB" id="A0A254PY42"/>
<dbReference type="Proteomes" id="UP000198104">
    <property type="component" value="Unassembled WGS sequence"/>
</dbReference>
<accession>A0A254PY42</accession>
<keyword evidence="2" id="KW-1185">Reference proteome</keyword>
<comment type="caution">
    <text evidence="1">The sequence shown here is derived from an EMBL/GenBank/DDBJ whole genome shotgun (WGS) entry which is preliminary data.</text>
</comment>
<organism evidence="1 2">
    <name type="scientific">Polynucleobacter aenigmaticus</name>
    <dbReference type="NCBI Taxonomy" id="1743164"/>
    <lineage>
        <taxon>Bacteria</taxon>
        <taxon>Pseudomonadati</taxon>
        <taxon>Pseudomonadota</taxon>
        <taxon>Betaproteobacteria</taxon>
        <taxon>Burkholderiales</taxon>
        <taxon>Burkholderiaceae</taxon>
        <taxon>Polynucleobacter</taxon>
    </lineage>
</organism>
<evidence type="ECO:0000313" key="2">
    <source>
        <dbReference type="Proteomes" id="UP000198104"/>
    </source>
</evidence>
<gene>
    <name evidence="1" type="ORF">CBI30_06935</name>
</gene>
<evidence type="ECO:0000313" key="1">
    <source>
        <dbReference type="EMBL" id="OWS71469.1"/>
    </source>
</evidence>